<keyword evidence="8" id="KW-1185">Reference proteome</keyword>
<evidence type="ECO:0000313" key="8">
    <source>
        <dbReference type="Proteomes" id="UP001141434"/>
    </source>
</evidence>
<evidence type="ECO:0000256" key="1">
    <source>
        <dbReference type="ARBA" id="ARBA00004123"/>
    </source>
</evidence>
<dbReference type="PANTHER" id="PTHR31845:SF37">
    <property type="entry name" value="TRANSCRIPTION FACTOR DOMAIN-CONTAINING PROTEIN"/>
    <property type="match status" value="1"/>
</dbReference>
<sequence>MPPVSKTCQSCAESKVRCIRGPENPHVCNRYDSWSLGVSLVVNDPAQLSPSRSGMCVSPNRSTLQWFSKRSVRIEALESKIQELMAERSAPAIDSDASASTRSPSASEANAADDDIIGRGLLNLEAAETYLLTFKHHMTPFFPFVVIPPQVSADQLRHEKPFLFLAVMASASYTNMPLQRSLGAEVRKAVSSRMLLNSEVSFDLLQGLLVFLAWSHYHTRPHRYTQFLQLAVSLVIELRLDRPPQTKTWKTKLRFDPKHDLQQNTYDRPSWGSDEQRAVIGCYYLSSTISVLVQKLSTFPYFPYLDECCKSLHDVGEYPCDKYIKYIVQLQLIADKVDRLSVKHEAELQSPGSGSELYITNLKSELETFQKQLPFNMQDIPMLAIHFNATGICLYQLALTMARQQPESPFTMSQIWRDEMFFAGQFAANTLLDLHLALPANSDFAFNNTQWVQLGFAMLVAYQHVVSVSTISHTTSFLHTLSRLQQRVGSMSTAEVDDNGDRDVFFDFQRRISQIQSRLDGHGRPEPSVANHMVMEELRYAPQASAMSGMTYTEQYPAATNEQMLPYQDMLPVMGDSYNVSPDYYLATSIEQMVAGWT</sequence>
<keyword evidence="4" id="KW-0804">Transcription</keyword>
<evidence type="ECO:0000313" key="7">
    <source>
        <dbReference type="EMBL" id="KAJ5091449.1"/>
    </source>
</evidence>
<organism evidence="7 8">
    <name type="scientific">Penicillium alfredii</name>
    <dbReference type="NCBI Taxonomy" id="1506179"/>
    <lineage>
        <taxon>Eukaryota</taxon>
        <taxon>Fungi</taxon>
        <taxon>Dikarya</taxon>
        <taxon>Ascomycota</taxon>
        <taxon>Pezizomycotina</taxon>
        <taxon>Eurotiomycetes</taxon>
        <taxon>Eurotiomycetidae</taxon>
        <taxon>Eurotiales</taxon>
        <taxon>Aspergillaceae</taxon>
        <taxon>Penicillium</taxon>
    </lineage>
</organism>
<evidence type="ECO:0000256" key="6">
    <source>
        <dbReference type="SAM" id="MobiDB-lite"/>
    </source>
</evidence>
<dbReference type="InterPro" id="IPR051089">
    <property type="entry name" value="prtT"/>
</dbReference>
<dbReference type="CDD" id="cd12148">
    <property type="entry name" value="fungal_TF_MHR"/>
    <property type="match status" value="1"/>
</dbReference>
<name>A0A9W9F0R5_9EURO</name>
<comment type="caution">
    <text evidence="7">The sequence shown here is derived from an EMBL/GenBank/DDBJ whole genome shotgun (WGS) entry which is preliminary data.</text>
</comment>
<keyword evidence="5" id="KW-0539">Nucleus</keyword>
<reference evidence="7" key="2">
    <citation type="journal article" date="2023" name="IMA Fungus">
        <title>Comparative genomic study of the Penicillium genus elucidates a diverse pangenome and 15 lateral gene transfer events.</title>
        <authorList>
            <person name="Petersen C."/>
            <person name="Sorensen T."/>
            <person name="Nielsen M.R."/>
            <person name="Sondergaard T.E."/>
            <person name="Sorensen J.L."/>
            <person name="Fitzpatrick D.A."/>
            <person name="Frisvad J.C."/>
            <person name="Nielsen K.L."/>
        </authorList>
    </citation>
    <scope>NUCLEOTIDE SEQUENCE</scope>
    <source>
        <strain evidence="7">IBT 34128</strain>
    </source>
</reference>
<comment type="subcellular location">
    <subcellularLocation>
        <location evidence="1">Nucleus</location>
    </subcellularLocation>
</comment>
<dbReference type="GO" id="GO:0000976">
    <property type="term" value="F:transcription cis-regulatory region binding"/>
    <property type="evidence" value="ECO:0007669"/>
    <property type="project" value="TreeGrafter"/>
</dbReference>
<keyword evidence="3" id="KW-0238">DNA-binding</keyword>
<dbReference type="AlphaFoldDB" id="A0A9W9F0R5"/>
<protein>
    <recommendedName>
        <fullName evidence="9">Transcription factor domain-containing protein</fullName>
    </recommendedName>
</protein>
<gene>
    <name evidence="7" type="ORF">NUU61_006319</name>
</gene>
<feature type="compositionally biased region" description="Low complexity" evidence="6">
    <location>
        <begin position="91"/>
        <end position="100"/>
    </location>
</feature>
<dbReference type="EMBL" id="JAPMSZ010000009">
    <property type="protein sequence ID" value="KAJ5091449.1"/>
    <property type="molecule type" value="Genomic_DNA"/>
</dbReference>
<evidence type="ECO:0000256" key="5">
    <source>
        <dbReference type="ARBA" id="ARBA00023242"/>
    </source>
</evidence>
<dbReference type="Proteomes" id="UP001141434">
    <property type="component" value="Unassembled WGS sequence"/>
</dbReference>
<dbReference type="PANTHER" id="PTHR31845">
    <property type="entry name" value="FINGER DOMAIN PROTEIN, PUTATIVE-RELATED"/>
    <property type="match status" value="1"/>
</dbReference>
<evidence type="ECO:0000256" key="4">
    <source>
        <dbReference type="ARBA" id="ARBA00023163"/>
    </source>
</evidence>
<evidence type="ECO:0008006" key="9">
    <source>
        <dbReference type="Google" id="ProtNLM"/>
    </source>
</evidence>
<accession>A0A9W9F0R5</accession>
<dbReference type="RefSeq" id="XP_056509647.1">
    <property type="nucleotide sequence ID" value="XM_056656847.1"/>
</dbReference>
<evidence type="ECO:0000256" key="2">
    <source>
        <dbReference type="ARBA" id="ARBA00023015"/>
    </source>
</evidence>
<reference evidence="7" key="1">
    <citation type="submission" date="2022-11" db="EMBL/GenBank/DDBJ databases">
        <authorList>
            <person name="Petersen C."/>
        </authorList>
    </citation>
    <scope>NUCLEOTIDE SEQUENCE</scope>
    <source>
        <strain evidence="7">IBT 34128</strain>
    </source>
</reference>
<evidence type="ECO:0000256" key="3">
    <source>
        <dbReference type="ARBA" id="ARBA00023125"/>
    </source>
</evidence>
<keyword evidence="2" id="KW-0805">Transcription regulation</keyword>
<feature type="region of interest" description="Disordered" evidence="6">
    <location>
        <begin position="91"/>
        <end position="110"/>
    </location>
</feature>
<dbReference type="GO" id="GO:0005634">
    <property type="term" value="C:nucleus"/>
    <property type="evidence" value="ECO:0007669"/>
    <property type="project" value="UniProtKB-SubCell"/>
</dbReference>
<dbReference type="GeneID" id="81396016"/>
<dbReference type="OrthoDB" id="5226580at2759"/>
<proteinExistence type="predicted"/>
<dbReference type="GO" id="GO:0000981">
    <property type="term" value="F:DNA-binding transcription factor activity, RNA polymerase II-specific"/>
    <property type="evidence" value="ECO:0007669"/>
    <property type="project" value="TreeGrafter"/>
</dbReference>